<sequence length="116" mass="10990">MGRLAAAAAFAEAAAAAAASAFVAPACAACVAWSGVVTADVLFIGAMFCAVPSPADLLSPSIGPIPKPLSGDAALFGSALALALDAALGIFAAAFCTGGAVRSWCPLSAASAASAF</sequence>
<name>A0A6J5F5L0_9BURK</name>
<feature type="chain" id="PRO_5027003386" evidence="2">
    <location>
        <begin position="29"/>
        <end position="116"/>
    </location>
</feature>
<keyword evidence="1" id="KW-0472">Membrane</keyword>
<feature type="signal peptide" evidence="2">
    <location>
        <begin position="1"/>
        <end position="28"/>
    </location>
</feature>
<proteinExistence type="predicted"/>
<keyword evidence="1" id="KW-1133">Transmembrane helix</keyword>
<dbReference type="EMBL" id="CADIKF010000099">
    <property type="protein sequence ID" value="CAB3772456.1"/>
    <property type="molecule type" value="Genomic_DNA"/>
</dbReference>
<protein>
    <submittedName>
        <fullName evidence="3">Uncharacterized protein</fullName>
    </submittedName>
</protein>
<feature type="transmembrane region" description="Helical" evidence="1">
    <location>
        <begin position="73"/>
        <end position="95"/>
    </location>
</feature>
<dbReference type="AlphaFoldDB" id="A0A6J5F5L0"/>
<gene>
    <name evidence="3" type="ORF">LMG29739_06272</name>
</gene>
<keyword evidence="2" id="KW-0732">Signal</keyword>
<feature type="transmembrane region" description="Helical" evidence="1">
    <location>
        <begin position="31"/>
        <end position="52"/>
    </location>
</feature>
<evidence type="ECO:0000256" key="2">
    <source>
        <dbReference type="SAM" id="SignalP"/>
    </source>
</evidence>
<accession>A0A6J5F5L0</accession>
<evidence type="ECO:0000313" key="4">
    <source>
        <dbReference type="Proteomes" id="UP000494329"/>
    </source>
</evidence>
<keyword evidence="4" id="KW-1185">Reference proteome</keyword>
<evidence type="ECO:0000256" key="1">
    <source>
        <dbReference type="SAM" id="Phobius"/>
    </source>
</evidence>
<keyword evidence="1" id="KW-0812">Transmembrane</keyword>
<organism evidence="3 4">
    <name type="scientific">Paraburkholderia solisilvae</name>
    <dbReference type="NCBI Taxonomy" id="624376"/>
    <lineage>
        <taxon>Bacteria</taxon>
        <taxon>Pseudomonadati</taxon>
        <taxon>Pseudomonadota</taxon>
        <taxon>Betaproteobacteria</taxon>
        <taxon>Burkholderiales</taxon>
        <taxon>Burkholderiaceae</taxon>
        <taxon>Paraburkholderia</taxon>
    </lineage>
</organism>
<dbReference type="Proteomes" id="UP000494329">
    <property type="component" value="Unassembled WGS sequence"/>
</dbReference>
<reference evidence="3 4" key="1">
    <citation type="submission" date="2020-04" db="EMBL/GenBank/DDBJ databases">
        <authorList>
            <person name="De Canck E."/>
        </authorList>
    </citation>
    <scope>NUCLEOTIDE SEQUENCE [LARGE SCALE GENOMIC DNA]</scope>
    <source>
        <strain evidence="3 4">LMG 29739</strain>
    </source>
</reference>
<evidence type="ECO:0000313" key="3">
    <source>
        <dbReference type="EMBL" id="CAB3772456.1"/>
    </source>
</evidence>